<evidence type="ECO:0000313" key="2">
    <source>
        <dbReference type="Proteomes" id="UP000821853"/>
    </source>
</evidence>
<sequence length="105" mass="11903">MWVTLAGVADSRVVGAIIGGVFIGRISLRRENEEFHVELASRFFPPEANRSSSPRFHSVVYSSRDVRPTGHLCGLHGATAESLRRLQMQYRRRRPKVHIARFCIA</sequence>
<name>A0A9J6G051_HAELO</name>
<dbReference type="AlphaFoldDB" id="A0A9J6G051"/>
<dbReference type="EMBL" id="JABSTR010000004">
    <property type="protein sequence ID" value="KAH9368431.1"/>
    <property type="molecule type" value="Genomic_DNA"/>
</dbReference>
<dbReference type="VEuPathDB" id="VectorBase:HLOH_063809"/>
<comment type="caution">
    <text evidence="1">The sequence shown here is derived from an EMBL/GenBank/DDBJ whole genome shotgun (WGS) entry which is preliminary data.</text>
</comment>
<keyword evidence="2" id="KW-1185">Reference proteome</keyword>
<organism evidence="1 2">
    <name type="scientific">Haemaphysalis longicornis</name>
    <name type="common">Bush tick</name>
    <dbReference type="NCBI Taxonomy" id="44386"/>
    <lineage>
        <taxon>Eukaryota</taxon>
        <taxon>Metazoa</taxon>
        <taxon>Ecdysozoa</taxon>
        <taxon>Arthropoda</taxon>
        <taxon>Chelicerata</taxon>
        <taxon>Arachnida</taxon>
        <taxon>Acari</taxon>
        <taxon>Parasitiformes</taxon>
        <taxon>Ixodida</taxon>
        <taxon>Ixodoidea</taxon>
        <taxon>Ixodidae</taxon>
        <taxon>Haemaphysalinae</taxon>
        <taxon>Haemaphysalis</taxon>
    </lineage>
</organism>
<reference evidence="1 2" key="1">
    <citation type="journal article" date="2020" name="Cell">
        <title>Large-Scale Comparative Analyses of Tick Genomes Elucidate Their Genetic Diversity and Vector Capacities.</title>
        <authorList>
            <consortium name="Tick Genome and Microbiome Consortium (TIGMIC)"/>
            <person name="Jia N."/>
            <person name="Wang J."/>
            <person name="Shi W."/>
            <person name="Du L."/>
            <person name="Sun Y."/>
            <person name="Zhan W."/>
            <person name="Jiang J.F."/>
            <person name="Wang Q."/>
            <person name="Zhang B."/>
            <person name="Ji P."/>
            <person name="Bell-Sakyi L."/>
            <person name="Cui X.M."/>
            <person name="Yuan T.T."/>
            <person name="Jiang B.G."/>
            <person name="Yang W.F."/>
            <person name="Lam T.T."/>
            <person name="Chang Q.C."/>
            <person name="Ding S.J."/>
            <person name="Wang X.J."/>
            <person name="Zhu J.G."/>
            <person name="Ruan X.D."/>
            <person name="Zhao L."/>
            <person name="Wei J.T."/>
            <person name="Ye R.Z."/>
            <person name="Que T.C."/>
            <person name="Du C.H."/>
            <person name="Zhou Y.H."/>
            <person name="Cheng J.X."/>
            <person name="Dai P.F."/>
            <person name="Guo W.B."/>
            <person name="Han X.H."/>
            <person name="Huang E.J."/>
            <person name="Li L.F."/>
            <person name="Wei W."/>
            <person name="Gao Y.C."/>
            <person name="Liu J.Z."/>
            <person name="Shao H.Z."/>
            <person name="Wang X."/>
            <person name="Wang C.C."/>
            <person name="Yang T.C."/>
            <person name="Huo Q.B."/>
            <person name="Li W."/>
            <person name="Chen H.Y."/>
            <person name="Chen S.E."/>
            <person name="Zhou L.G."/>
            <person name="Ni X.B."/>
            <person name="Tian J.H."/>
            <person name="Sheng Y."/>
            <person name="Liu T."/>
            <person name="Pan Y.S."/>
            <person name="Xia L.Y."/>
            <person name="Li J."/>
            <person name="Zhao F."/>
            <person name="Cao W.C."/>
        </authorList>
    </citation>
    <scope>NUCLEOTIDE SEQUENCE [LARGE SCALE GENOMIC DNA]</scope>
    <source>
        <strain evidence="1">HaeL-2018</strain>
    </source>
</reference>
<gene>
    <name evidence="1" type="ORF">HPB48_012639</name>
</gene>
<dbReference type="Proteomes" id="UP000821853">
    <property type="component" value="Chromosome 2"/>
</dbReference>
<accession>A0A9J6G051</accession>
<protein>
    <submittedName>
        <fullName evidence="1">Uncharacterized protein</fullName>
    </submittedName>
</protein>
<proteinExistence type="predicted"/>
<evidence type="ECO:0000313" key="1">
    <source>
        <dbReference type="EMBL" id="KAH9368431.1"/>
    </source>
</evidence>